<sequence length="141" mass="16627">MPNGIKLSPHNLIKRLEQPILHSQILHIHLIRLPHLLQTSIHDFNNRLLYPNHILTHRNPNIHHLRRIPLQLLRNVHLKSRPQVKLPYVERLHDPLRLREPGHHRMRPVGERANVHRPAHGFHNSDDERLGGGLGKRVRVQ</sequence>
<dbReference type="EMBL" id="CAMGYJ010000005">
    <property type="protein sequence ID" value="CAI0417726.1"/>
    <property type="molecule type" value="Genomic_DNA"/>
</dbReference>
<feature type="region of interest" description="Disordered" evidence="1">
    <location>
        <begin position="116"/>
        <end position="141"/>
    </location>
</feature>
<evidence type="ECO:0000256" key="1">
    <source>
        <dbReference type="SAM" id="MobiDB-lite"/>
    </source>
</evidence>
<accession>A0AAV0K6M2</accession>
<organism evidence="2 3">
    <name type="scientific">Linum tenue</name>
    <dbReference type="NCBI Taxonomy" id="586396"/>
    <lineage>
        <taxon>Eukaryota</taxon>
        <taxon>Viridiplantae</taxon>
        <taxon>Streptophyta</taxon>
        <taxon>Embryophyta</taxon>
        <taxon>Tracheophyta</taxon>
        <taxon>Spermatophyta</taxon>
        <taxon>Magnoliopsida</taxon>
        <taxon>eudicotyledons</taxon>
        <taxon>Gunneridae</taxon>
        <taxon>Pentapetalae</taxon>
        <taxon>rosids</taxon>
        <taxon>fabids</taxon>
        <taxon>Malpighiales</taxon>
        <taxon>Linaceae</taxon>
        <taxon>Linum</taxon>
    </lineage>
</organism>
<dbReference type="Proteomes" id="UP001154282">
    <property type="component" value="Unassembled WGS sequence"/>
</dbReference>
<evidence type="ECO:0000313" key="3">
    <source>
        <dbReference type="Proteomes" id="UP001154282"/>
    </source>
</evidence>
<protein>
    <submittedName>
        <fullName evidence="2">Uncharacterized protein</fullName>
    </submittedName>
</protein>
<keyword evidence="3" id="KW-1185">Reference proteome</keyword>
<dbReference type="AlphaFoldDB" id="A0AAV0K6M2"/>
<name>A0AAV0K6M2_9ROSI</name>
<gene>
    <name evidence="2" type="ORF">LITE_LOCUS17415</name>
</gene>
<reference evidence="2" key="1">
    <citation type="submission" date="2022-08" db="EMBL/GenBank/DDBJ databases">
        <authorList>
            <person name="Gutierrez-Valencia J."/>
        </authorList>
    </citation>
    <scope>NUCLEOTIDE SEQUENCE</scope>
</reference>
<proteinExistence type="predicted"/>
<evidence type="ECO:0000313" key="2">
    <source>
        <dbReference type="EMBL" id="CAI0417726.1"/>
    </source>
</evidence>
<comment type="caution">
    <text evidence="2">The sequence shown here is derived from an EMBL/GenBank/DDBJ whole genome shotgun (WGS) entry which is preliminary data.</text>
</comment>